<evidence type="ECO:0000313" key="4">
    <source>
        <dbReference type="Proteomes" id="UP001357437"/>
    </source>
</evidence>
<dbReference type="EMBL" id="JAYMCU010000097">
    <property type="protein sequence ID" value="MEC3939127.1"/>
    <property type="molecule type" value="Genomic_DNA"/>
</dbReference>
<evidence type="ECO:0000313" key="2">
    <source>
        <dbReference type="EMBL" id="MEC3939127.1"/>
    </source>
</evidence>
<proteinExistence type="predicted"/>
<evidence type="ECO:0000313" key="3">
    <source>
        <dbReference type="Proteomes" id="UP001149314"/>
    </source>
</evidence>
<dbReference type="EMBL" id="JAOURS010000021">
    <property type="protein sequence ID" value="MDC6640047.1"/>
    <property type="molecule type" value="Genomic_DNA"/>
</dbReference>
<evidence type="ECO:0000313" key="1">
    <source>
        <dbReference type="EMBL" id="MDC6640047.1"/>
    </source>
</evidence>
<dbReference type="AlphaFoldDB" id="A0A9X3YCC7"/>
<sequence length="250" mass="28651">MTNKITFTSNRMTTIKVIDDYCKTKGLSRSKVISSLLNITTPVLKQVTNHYKDIESIESFLVKTCLDSGHIKELDNSTLTIEEHFMSIWKNNIKHEREFINSEVYQHKSSSQHMGRTERESIREMLLLLSGKLNAKKAIFIYTDRRVNNDYLLAGGISNTLIIKETTYDDYFFDFHQLAILPIFDLILLGTEKALMRNKLTIKSPCVCWLPIYHTNDKAIMLPVIKRDDAPNSSLTGSNAIIINPFSKGQ</sequence>
<name>A0A9X3YCC7_9ENTR</name>
<organism evidence="1 3">
    <name type="scientific">Leclercia adecarboxylata</name>
    <dbReference type="NCBI Taxonomy" id="83655"/>
    <lineage>
        <taxon>Bacteria</taxon>
        <taxon>Pseudomonadati</taxon>
        <taxon>Pseudomonadota</taxon>
        <taxon>Gammaproteobacteria</taxon>
        <taxon>Enterobacterales</taxon>
        <taxon>Enterobacteriaceae</taxon>
        <taxon>Leclercia</taxon>
    </lineage>
</organism>
<protein>
    <submittedName>
        <fullName evidence="1">Uncharacterized protein</fullName>
    </submittedName>
</protein>
<gene>
    <name evidence="1" type="ORF">OEZ79_17570</name>
    <name evidence="2" type="ORF">VOF76_23640</name>
</gene>
<comment type="caution">
    <text evidence="1">The sequence shown here is derived from an EMBL/GenBank/DDBJ whole genome shotgun (WGS) entry which is preliminary data.</text>
</comment>
<keyword evidence="4" id="KW-1185">Reference proteome</keyword>
<reference evidence="1" key="1">
    <citation type="journal article" date="2023" name="Genes Genomics">
        <title>Genomic insights of Leclercia adecarboxylata strains linked to an outbreak in public hospitals in Mexico.</title>
        <authorList>
            <person name="Barrios-Villa E."/>
            <person name="Pacheco-Flores B."/>
            <person name="Lozano-Zarain P."/>
            <person name="Del Campo-Ortega R."/>
            <person name="de Jesus Ascencio-Montiel I."/>
            <person name="Gonzalez-Leon M."/>
            <person name="Camorlinga-Ponce M."/>
            <person name="Gaytan Cervantes F.J."/>
            <person name="Gonzalez Torres C."/>
            <person name="Aguilar E."/>
            <person name="Gonzalez Ibarra J."/>
            <person name="Torres Lopez F.J."/>
            <person name="Rosas-Vargas H."/>
            <person name="Gonzalez-Bonilla C.R."/>
            <person name="Del Carmen Rocha-Gracia R."/>
        </authorList>
    </citation>
    <scope>NUCLEOTIDE SEQUENCE</scope>
    <source>
        <strain evidence="1">Lac40</strain>
    </source>
</reference>
<dbReference type="RefSeq" id="WP_191152327.1">
    <property type="nucleotide sequence ID" value="NZ_CP060824.1"/>
</dbReference>
<dbReference type="Proteomes" id="UP001149314">
    <property type="component" value="Unassembled WGS sequence"/>
</dbReference>
<reference evidence="2 4" key="2">
    <citation type="submission" date="2024-01" db="EMBL/GenBank/DDBJ databases">
        <title>Comparative Genomics of Leclercia adecarboxylata Strains Isolated from Several Sources.</title>
        <authorList>
            <person name="Yescas-Zazueta V."/>
            <person name="Balbuena-Alonso M.G."/>
            <person name="Valencia D."/>
            <person name="Mendez-Pfeiffer P.A."/>
            <person name="Ballesteros-Monrreal M.G."/>
            <person name="Rocha-Gracia R.D.C."/>
            <person name="Barrios-Villa E."/>
        </authorList>
    </citation>
    <scope>NUCLEOTIDE SEQUENCE [LARGE SCALE GENOMIC DNA]</scope>
    <source>
        <strain evidence="2 4">33MEM</strain>
    </source>
</reference>
<dbReference type="Proteomes" id="UP001357437">
    <property type="component" value="Unassembled WGS sequence"/>
</dbReference>
<accession>A0A9X3YCC7</accession>